<feature type="transmembrane region" description="Helical" evidence="6">
    <location>
        <begin position="169"/>
        <end position="186"/>
    </location>
</feature>
<proteinExistence type="inferred from homology"/>
<sequence length="242" mass="27767">MNPLIRLSIVNLIFFIVMLVINYSLGYNVGYTANEQTPLIQPANYAFSIWILIYFLLLLWIIKGFFVHGKKGSVYKQLHVLTPVNSLLNGTWVLAFTQQKLLLSTVIIFLLLFSLIRIYRNIKRNTNRGLFDLIPFSIYLGWVSIASIMNVFTYFVRNNSFPLLGIEELGWTVIALSLGCILAVLFTLINRDILYPLVIIWSYVAIYMNIQEIAIHLVTLISIVIISSTTLYTFISKVKSEK</sequence>
<feature type="transmembrane region" description="Helical" evidence="6">
    <location>
        <begin position="131"/>
        <end position="157"/>
    </location>
</feature>
<dbReference type="Pfam" id="PF03073">
    <property type="entry name" value="TspO_MBR"/>
    <property type="match status" value="1"/>
</dbReference>
<feature type="transmembrane region" description="Helical" evidence="6">
    <location>
        <begin position="45"/>
        <end position="66"/>
    </location>
</feature>
<feature type="transmembrane region" description="Helical" evidence="6">
    <location>
        <begin position="101"/>
        <end position="119"/>
    </location>
</feature>
<evidence type="ECO:0000256" key="3">
    <source>
        <dbReference type="ARBA" id="ARBA00022692"/>
    </source>
</evidence>
<keyword evidence="8" id="KW-1185">Reference proteome</keyword>
<accession>A0A5J6SKE3</accession>
<dbReference type="InterPro" id="IPR038330">
    <property type="entry name" value="TspO/MBR-related_sf"/>
</dbReference>
<feature type="transmembrane region" description="Helical" evidence="6">
    <location>
        <begin position="7"/>
        <end position="25"/>
    </location>
</feature>
<feature type="transmembrane region" description="Helical" evidence="6">
    <location>
        <begin position="78"/>
        <end position="95"/>
    </location>
</feature>
<evidence type="ECO:0000313" key="7">
    <source>
        <dbReference type="EMBL" id="QFF98436.1"/>
    </source>
</evidence>
<keyword evidence="4 6" id="KW-1133">Transmembrane helix</keyword>
<name>A0A5J6SKE3_9BACI</name>
<evidence type="ECO:0000313" key="8">
    <source>
        <dbReference type="Proteomes" id="UP000325517"/>
    </source>
</evidence>
<dbReference type="InterPro" id="IPR004307">
    <property type="entry name" value="TspO_MBR"/>
</dbReference>
<dbReference type="PANTHER" id="PTHR33802:SF1">
    <property type="entry name" value="XK-RELATED PROTEIN"/>
    <property type="match status" value="1"/>
</dbReference>
<dbReference type="Gene3D" id="1.20.1260.100">
    <property type="entry name" value="TspO/MBR protein"/>
    <property type="match status" value="1"/>
</dbReference>
<evidence type="ECO:0000256" key="6">
    <source>
        <dbReference type="SAM" id="Phobius"/>
    </source>
</evidence>
<dbReference type="PANTHER" id="PTHR33802">
    <property type="entry name" value="SI:CH211-161H7.5-RELATED"/>
    <property type="match status" value="1"/>
</dbReference>
<evidence type="ECO:0000256" key="4">
    <source>
        <dbReference type="ARBA" id="ARBA00022989"/>
    </source>
</evidence>
<keyword evidence="5 6" id="KW-0472">Membrane</keyword>
<gene>
    <name evidence="7" type="ORF">PB01_06125</name>
</gene>
<dbReference type="AlphaFoldDB" id="A0A5J6SKE3"/>
<organism evidence="7 8">
    <name type="scientific">Psychrobacillus glaciei</name>
    <dbReference type="NCBI Taxonomy" id="2283160"/>
    <lineage>
        <taxon>Bacteria</taxon>
        <taxon>Bacillati</taxon>
        <taxon>Bacillota</taxon>
        <taxon>Bacilli</taxon>
        <taxon>Bacillales</taxon>
        <taxon>Bacillaceae</taxon>
        <taxon>Psychrobacillus</taxon>
    </lineage>
</organism>
<comment type="subcellular location">
    <subcellularLocation>
        <location evidence="1">Membrane</location>
        <topology evidence="1">Multi-pass membrane protein</topology>
    </subcellularLocation>
</comment>
<dbReference type="Proteomes" id="UP000325517">
    <property type="component" value="Chromosome"/>
</dbReference>
<dbReference type="KEGG" id="psyo:PB01_06125"/>
<dbReference type="EMBL" id="CP031223">
    <property type="protein sequence ID" value="QFF98436.1"/>
    <property type="molecule type" value="Genomic_DNA"/>
</dbReference>
<evidence type="ECO:0000256" key="2">
    <source>
        <dbReference type="ARBA" id="ARBA00007524"/>
    </source>
</evidence>
<feature type="transmembrane region" description="Helical" evidence="6">
    <location>
        <begin position="216"/>
        <end position="235"/>
    </location>
</feature>
<protein>
    <submittedName>
        <fullName evidence="7">Tryptophan-rich sensory protein</fullName>
    </submittedName>
</protein>
<dbReference type="GO" id="GO:0016020">
    <property type="term" value="C:membrane"/>
    <property type="evidence" value="ECO:0007669"/>
    <property type="project" value="UniProtKB-SubCell"/>
</dbReference>
<evidence type="ECO:0000256" key="5">
    <source>
        <dbReference type="ARBA" id="ARBA00023136"/>
    </source>
</evidence>
<dbReference type="RefSeq" id="WP_151699377.1">
    <property type="nucleotide sequence ID" value="NZ_CP031223.1"/>
</dbReference>
<reference evidence="7 8" key="1">
    <citation type="submission" date="2018-07" db="EMBL/GenBank/DDBJ databases">
        <title>Complete genome sequence of Psychrobacillus sp. PB01, isolated from iceberg, and comparative genome analysis of Psychrobacillus strains.</title>
        <authorList>
            <person name="Lee P.C."/>
        </authorList>
    </citation>
    <scope>NUCLEOTIDE SEQUENCE [LARGE SCALE GENOMIC DNA]</scope>
    <source>
        <strain evidence="7 8">PB01</strain>
    </source>
</reference>
<comment type="similarity">
    <text evidence="2">Belongs to the TspO/BZRP family.</text>
</comment>
<keyword evidence="3 6" id="KW-0812">Transmembrane</keyword>
<dbReference type="OrthoDB" id="5189031at2"/>
<evidence type="ECO:0000256" key="1">
    <source>
        <dbReference type="ARBA" id="ARBA00004141"/>
    </source>
</evidence>
<feature type="transmembrane region" description="Helical" evidence="6">
    <location>
        <begin position="193"/>
        <end position="210"/>
    </location>
</feature>